<evidence type="ECO:0008006" key="5">
    <source>
        <dbReference type="Google" id="ProtNLM"/>
    </source>
</evidence>
<keyword evidence="4" id="KW-1185">Reference proteome</keyword>
<evidence type="ECO:0000313" key="4">
    <source>
        <dbReference type="Proteomes" id="UP000230390"/>
    </source>
</evidence>
<keyword evidence="2" id="KW-0732">Signal</keyword>
<evidence type="ECO:0000256" key="1">
    <source>
        <dbReference type="SAM" id="MobiDB-lite"/>
    </source>
</evidence>
<accession>A0A2G8TK08</accession>
<dbReference type="AlphaFoldDB" id="A0A2G8TK08"/>
<feature type="signal peptide" evidence="2">
    <location>
        <begin position="1"/>
        <end position="26"/>
    </location>
</feature>
<sequence>MKISNSHRLAATLAAALALVNNPAAAQQKPAEPDDLSALTLADKAPAETVATRDWHLSSEIATTNSVLRNGERVNGQRLSLDLTVDKTLGKGWRVLFADQLDLRRQPQPGESTSLNTVKEAYLSWQPDDGLAVDMGRVNARYGVALGYNPTDYFRTGANRSIVAIDPASLKTRRQGSVMLRGQRVWEDGSLTALFAPKIESEAKDGPFNLDFGATNFDDRWLVAYSQRIGGNFTPQVLLFKEGAQSPQLGVNLTSVVGQAGVVYFEYSGGKSDSQLGQATRRPQDSSFRSRMAAGGTYNAPNKLSLTLEYHYNGDALAKDSWDALLPMDRLAYRLWVQNRLEMVSKKSVFAYASWQDGLMSNLDFNAMLRQNIDDSSRLGWIEARYHWKRTDLAVQWQQQQGTPASEFGAYPQRRSLQVLVRYYF</sequence>
<comment type="caution">
    <text evidence="3">The sequence shown here is derived from an EMBL/GenBank/DDBJ whole genome shotgun (WGS) entry which is preliminary data.</text>
</comment>
<dbReference type="SUPFAM" id="SSF56935">
    <property type="entry name" value="Porins"/>
    <property type="match status" value="1"/>
</dbReference>
<dbReference type="OrthoDB" id="6495687at2"/>
<proteinExistence type="predicted"/>
<reference evidence="3 4" key="1">
    <citation type="submission" date="2017-10" db="EMBL/GenBank/DDBJ databases">
        <title>Massilia psychrophilum sp. nov., a novel purple-pigmented bacterium isolated from Tianshan glacier, Xinjiang Municipality, China.</title>
        <authorList>
            <person name="Wang H."/>
        </authorList>
    </citation>
    <scope>NUCLEOTIDE SEQUENCE [LARGE SCALE GENOMIC DNA]</scope>
    <source>
        <strain evidence="3 4">JCM 30074</strain>
    </source>
</reference>
<feature type="region of interest" description="Disordered" evidence="1">
    <location>
        <begin position="272"/>
        <end position="294"/>
    </location>
</feature>
<name>A0A2G8TK08_9BURK</name>
<evidence type="ECO:0000256" key="2">
    <source>
        <dbReference type="SAM" id="SignalP"/>
    </source>
</evidence>
<gene>
    <name evidence="3" type="ORF">CR105_04730</name>
</gene>
<dbReference type="Proteomes" id="UP000230390">
    <property type="component" value="Unassembled WGS sequence"/>
</dbReference>
<protein>
    <recommendedName>
        <fullName evidence="5">Porin</fullName>
    </recommendedName>
</protein>
<dbReference type="EMBL" id="PDOC01000002">
    <property type="protein sequence ID" value="PIL46381.1"/>
    <property type="molecule type" value="Genomic_DNA"/>
</dbReference>
<organism evidence="3 4">
    <name type="scientific">Massilia eurypsychrophila</name>
    <dbReference type="NCBI Taxonomy" id="1485217"/>
    <lineage>
        <taxon>Bacteria</taxon>
        <taxon>Pseudomonadati</taxon>
        <taxon>Pseudomonadota</taxon>
        <taxon>Betaproteobacteria</taxon>
        <taxon>Burkholderiales</taxon>
        <taxon>Oxalobacteraceae</taxon>
        <taxon>Telluria group</taxon>
        <taxon>Massilia</taxon>
    </lineage>
</organism>
<feature type="chain" id="PRO_5013863126" description="Porin" evidence="2">
    <location>
        <begin position="27"/>
        <end position="425"/>
    </location>
</feature>
<evidence type="ECO:0000313" key="3">
    <source>
        <dbReference type="EMBL" id="PIL46381.1"/>
    </source>
</evidence>
<dbReference type="RefSeq" id="WP_099787271.1">
    <property type="nucleotide sequence ID" value="NZ_JBHLYV010000001.1"/>
</dbReference>